<evidence type="ECO:0000313" key="1">
    <source>
        <dbReference type="EMBL" id="TFD92163.1"/>
    </source>
</evidence>
<dbReference type="AlphaFoldDB" id="A0A4Y8KX75"/>
<proteinExistence type="predicted"/>
<dbReference type="Proteomes" id="UP000297861">
    <property type="component" value="Unassembled WGS sequence"/>
</dbReference>
<evidence type="ECO:0008006" key="3">
    <source>
        <dbReference type="Google" id="ProtNLM"/>
    </source>
</evidence>
<reference evidence="1 2" key="1">
    <citation type="submission" date="2019-03" db="EMBL/GenBank/DDBJ databases">
        <title>San Antonio Military Medical Center submission to MRSN (WRAIR), pending publication.</title>
        <authorList>
            <person name="Blyth D.M."/>
            <person name="Mccarthy S.L."/>
            <person name="Schall S.E."/>
            <person name="Stam J.A."/>
            <person name="Ong A.C."/>
            <person name="Mcgann P.T."/>
        </authorList>
    </citation>
    <scope>NUCLEOTIDE SEQUENCE [LARGE SCALE GENOMIC DNA]</scope>
    <source>
        <strain evidence="1 2">MRSN571793</strain>
    </source>
</reference>
<protein>
    <recommendedName>
        <fullName evidence="3">DUF2829 domain-containing protein</fullName>
    </recommendedName>
</protein>
<comment type="caution">
    <text evidence="1">The sequence shown here is derived from an EMBL/GenBank/DDBJ whole genome shotgun (WGS) entry which is preliminary data.</text>
</comment>
<dbReference type="EMBL" id="SOML01000018">
    <property type="protein sequence ID" value="TFD92163.1"/>
    <property type="molecule type" value="Genomic_DNA"/>
</dbReference>
<dbReference type="OrthoDB" id="1031474at2"/>
<dbReference type="RefSeq" id="WP_134437571.1">
    <property type="nucleotide sequence ID" value="NZ_SOML01000018.1"/>
</dbReference>
<keyword evidence="2" id="KW-1185">Reference proteome</keyword>
<evidence type="ECO:0000313" key="2">
    <source>
        <dbReference type="Proteomes" id="UP000297861"/>
    </source>
</evidence>
<accession>A0A4Y8KX75</accession>
<name>A0A4Y8KX75_9BACT</name>
<sequence length="72" mass="8431">MTKSEALKAMQEGQKVTHRFFTSHEWMTIENGKILFEDGGTCTISDFFHFRSDSIWENGWELYTNTNNHGNK</sequence>
<gene>
    <name evidence="1" type="ORF">E2605_18830</name>
</gene>
<organism evidence="1 2">
    <name type="scientific">Dysgonomonas capnocytophagoides</name>
    <dbReference type="NCBI Taxonomy" id="45254"/>
    <lineage>
        <taxon>Bacteria</taxon>
        <taxon>Pseudomonadati</taxon>
        <taxon>Bacteroidota</taxon>
        <taxon>Bacteroidia</taxon>
        <taxon>Bacteroidales</taxon>
        <taxon>Dysgonomonadaceae</taxon>
        <taxon>Dysgonomonas</taxon>
    </lineage>
</organism>